<sequence length="91" mass="9901">MPNYEAPDSSLYNHNGSNSTERSEFQGDAGQQYTTPSGAPRGLSVGERAALLRREGMRPGSPYGPSRRVNYDDATNPDPGSIQLTPGFRRN</sequence>
<dbReference type="Proteomes" id="UP000246722">
    <property type="component" value="Unassembled WGS sequence"/>
</dbReference>
<evidence type="ECO:0000256" key="1">
    <source>
        <dbReference type="SAM" id="MobiDB-lite"/>
    </source>
</evidence>
<keyword evidence="3" id="KW-1185">Reference proteome</keyword>
<gene>
    <name evidence="2" type="ORF">CTB96_18265</name>
</gene>
<dbReference type="RefSeq" id="WP_110128202.1">
    <property type="nucleotide sequence ID" value="NZ_QHLY01000012.1"/>
</dbReference>
<dbReference type="EMBL" id="QHLY01000012">
    <property type="protein sequence ID" value="PXA68536.1"/>
    <property type="molecule type" value="Genomic_DNA"/>
</dbReference>
<evidence type="ECO:0000313" key="3">
    <source>
        <dbReference type="Proteomes" id="UP000246722"/>
    </source>
</evidence>
<feature type="compositionally biased region" description="Polar residues" evidence="1">
    <location>
        <begin position="10"/>
        <end position="20"/>
    </location>
</feature>
<dbReference type="OrthoDB" id="9904566at2"/>
<evidence type="ECO:0000313" key="2">
    <source>
        <dbReference type="EMBL" id="PXA68536.1"/>
    </source>
</evidence>
<organism evidence="2 3">
    <name type="scientific">Cryobacterium arcticum</name>
    <dbReference type="NCBI Taxonomy" id="670052"/>
    <lineage>
        <taxon>Bacteria</taxon>
        <taxon>Bacillati</taxon>
        <taxon>Actinomycetota</taxon>
        <taxon>Actinomycetes</taxon>
        <taxon>Micrococcales</taxon>
        <taxon>Microbacteriaceae</taxon>
        <taxon>Cryobacterium</taxon>
    </lineage>
</organism>
<name>A0A317ZPW2_9MICO</name>
<proteinExistence type="predicted"/>
<reference evidence="2 3" key="1">
    <citation type="submission" date="2018-05" db="EMBL/GenBank/DDBJ databases">
        <title>Genetic diversity of glacier-inhabiting Cryobacterium bacteria in China and description of Cryobacterium mengkeensis sp. nov. and Arthrobacter glacialis sp. nov.</title>
        <authorList>
            <person name="Liu Q."/>
            <person name="Xin Y.-H."/>
        </authorList>
    </citation>
    <scope>NUCLEOTIDE SEQUENCE [LARGE SCALE GENOMIC DNA]</scope>
    <source>
        <strain evidence="2 3">SK-1</strain>
    </source>
</reference>
<dbReference type="AlphaFoldDB" id="A0A317ZPW2"/>
<comment type="caution">
    <text evidence="2">The sequence shown here is derived from an EMBL/GenBank/DDBJ whole genome shotgun (WGS) entry which is preliminary data.</text>
</comment>
<accession>A0A317ZPW2</accession>
<protein>
    <submittedName>
        <fullName evidence="2">Uncharacterized protein</fullName>
    </submittedName>
</protein>
<feature type="region of interest" description="Disordered" evidence="1">
    <location>
        <begin position="1"/>
        <end position="91"/>
    </location>
</feature>